<gene>
    <name evidence="6" type="primary">hag_2</name>
    <name evidence="6" type="ORF">Poly30_05030</name>
</gene>
<dbReference type="PRINTS" id="PR00207">
    <property type="entry name" value="FLAGELLIN"/>
</dbReference>
<dbReference type="Proteomes" id="UP000320390">
    <property type="component" value="Chromosome"/>
</dbReference>
<dbReference type="InterPro" id="IPR042187">
    <property type="entry name" value="Flagellin_C_sub2"/>
</dbReference>
<proteinExistence type="inferred from homology"/>
<name>A0A518ELQ2_9BACT</name>
<dbReference type="Gene3D" id="6.10.10.10">
    <property type="entry name" value="Flagellar export chaperone, C-terminal domain"/>
    <property type="match status" value="1"/>
</dbReference>
<comment type="function">
    <text evidence="3">Flagellin is the subunit protein which polymerizes to form the filaments of bacterial flagella.</text>
</comment>
<feature type="domain" description="Flagellin N-terminal" evidence="4">
    <location>
        <begin position="5"/>
        <end position="143"/>
    </location>
</feature>
<evidence type="ECO:0000313" key="6">
    <source>
        <dbReference type="EMBL" id="QDV05008.1"/>
    </source>
</evidence>
<keyword evidence="7" id="KW-1185">Reference proteome</keyword>
<keyword evidence="2 3" id="KW-0975">Bacterial flagellum</keyword>
<organism evidence="6 7">
    <name type="scientific">Saltatorellus ferox</name>
    <dbReference type="NCBI Taxonomy" id="2528018"/>
    <lineage>
        <taxon>Bacteria</taxon>
        <taxon>Pseudomonadati</taxon>
        <taxon>Planctomycetota</taxon>
        <taxon>Planctomycetia</taxon>
        <taxon>Planctomycetia incertae sedis</taxon>
        <taxon>Saltatorellus</taxon>
    </lineage>
</organism>
<dbReference type="PANTHER" id="PTHR42792">
    <property type="entry name" value="FLAGELLIN"/>
    <property type="match status" value="1"/>
</dbReference>
<keyword evidence="6" id="KW-0969">Cilium</keyword>
<evidence type="ECO:0000313" key="7">
    <source>
        <dbReference type="Proteomes" id="UP000320390"/>
    </source>
</evidence>
<accession>A0A518ELQ2</accession>
<keyword evidence="3" id="KW-0964">Secreted</keyword>
<dbReference type="EMBL" id="CP036434">
    <property type="protein sequence ID" value="QDV05008.1"/>
    <property type="molecule type" value="Genomic_DNA"/>
</dbReference>
<evidence type="ECO:0000256" key="3">
    <source>
        <dbReference type="RuleBase" id="RU362073"/>
    </source>
</evidence>
<feature type="domain" description="Flagellin C-terminal" evidence="5">
    <location>
        <begin position="188"/>
        <end position="272"/>
    </location>
</feature>
<keyword evidence="6" id="KW-0282">Flagellum</keyword>
<comment type="similarity">
    <text evidence="1 3">Belongs to the bacterial flagellin family.</text>
</comment>
<comment type="subcellular location">
    <subcellularLocation>
        <location evidence="3">Secreted</location>
    </subcellularLocation>
    <subcellularLocation>
        <location evidence="3">Bacterial flagellum</location>
    </subcellularLocation>
</comment>
<dbReference type="InterPro" id="IPR001492">
    <property type="entry name" value="Flagellin"/>
</dbReference>
<dbReference type="InterPro" id="IPR001029">
    <property type="entry name" value="Flagellin_N"/>
</dbReference>
<dbReference type="AlphaFoldDB" id="A0A518ELQ2"/>
<dbReference type="InterPro" id="IPR046358">
    <property type="entry name" value="Flagellin_C"/>
</dbReference>
<dbReference type="Pfam" id="PF00700">
    <property type="entry name" value="Flagellin_C"/>
    <property type="match status" value="1"/>
</dbReference>
<sequence>MGLRVNTNVASMNAQRNLFNSSEGLARNYSRLSSGLRIAVAADDAAGLGISERMRSDIRSYAVASRNAQDGISLVQTAEGSLNEVSDILGRMRELSMQSANGTLSDDDRATLDGEFQQLVEEIDRIALTTKFNGVDLLNGANTAIAIQVGIDGGTSDVITLTPTDVSTSILGVNGAISTISLSTAMLSSIDSAIDEVNSARGALGAQQNRLDSTLRSLANVRENTSAAESRIRDVDVAMETADLTRNSILQQASTAILSQANQQPQLALSLLG</sequence>
<dbReference type="GO" id="GO:0009288">
    <property type="term" value="C:bacterial-type flagellum"/>
    <property type="evidence" value="ECO:0007669"/>
    <property type="project" value="UniProtKB-SubCell"/>
</dbReference>
<dbReference type="Pfam" id="PF00669">
    <property type="entry name" value="Flagellin_N"/>
    <property type="match status" value="1"/>
</dbReference>
<evidence type="ECO:0000259" key="5">
    <source>
        <dbReference type="Pfam" id="PF00700"/>
    </source>
</evidence>
<reference evidence="6 7" key="1">
    <citation type="submission" date="2019-02" db="EMBL/GenBank/DDBJ databases">
        <title>Deep-cultivation of Planctomycetes and their phenomic and genomic characterization uncovers novel biology.</title>
        <authorList>
            <person name="Wiegand S."/>
            <person name="Jogler M."/>
            <person name="Boedeker C."/>
            <person name="Pinto D."/>
            <person name="Vollmers J."/>
            <person name="Rivas-Marin E."/>
            <person name="Kohn T."/>
            <person name="Peeters S.H."/>
            <person name="Heuer A."/>
            <person name="Rast P."/>
            <person name="Oberbeckmann S."/>
            <person name="Bunk B."/>
            <person name="Jeske O."/>
            <person name="Meyerdierks A."/>
            <person name="Storesund J.E."/>
            <person name="Kallscheuer N."/>
            <person name="Luecker S."/>
            <person name="Lage O.M."/>
            <person name="Pohl T."/>
            <person name="Merkel B.J."/>
            <person name="Hornburger P."/>
            <person name="Mueller R.-W."/>
            <person name="Bruemmer F."/>
            <person name="Labrenz M."/>
            <person name="Spormann A.M."/>
            <person name="Op den Camp H."/>
            <person name="Overmann J."/>
            <person name="Amann R."/>
            <person name="Jetten M.S.M."/>
            <person name="Mascher T."/>
            <person name="Medema M.H."/>
            <person name="Devos D.P."/>
            <person name="Kaster A.-K."/>
            <person name="Ovreas L."/>
            <person name="Rohde M."/>
            <person name="Galperin M.Y."/>
            <person name="Jogler C."/>
        </authorList>
    </citation>
    <scope>NUCLEOTIDE SEQUENCE [LARGE SCALE GENOMIC DNA]</scope>
    <source>
        <strain evidence="6 7">Poly30</strain>
    </source>
</reference>
<protein>
    <recommendedName>
        <fullName evidence="3">Flagellin</fullName>
    </recommendedName>
</protein>
<dbReference type="Gene3D" id="1.20.1330.10">
    <property type="entry name" value="f41 fragment of flagellin, N-terminal domain"/>
    <property type="match status" value="1"/>
</dbReference>
<dbReference type="PANTHER" id="PTHR42792:SF2">
    <property type="entry name" value="FLAGELLIN"/>
    <property type="match status" value="1"/>
</dbReference>
<dbReference type="SUPFAM" id="SSF64518">
    <property type="entry name" value="Phase 1 flagellin"/>
    <property type="match status" value="1"/>
</dbReference>
<dbReference type="RefSeq" id="WP_145194436.1">
    <property type="nucleotide sequence ID" value="NZ_CP036434.1"/>
</dbReference>
<evidence type="ECO:0000256" key="1">
    <source>
        <dbReference type="ARBA" id="ARBA00005709"/>
    </source>
</evidence>
<dbReference type="GO" id="GO:0005576">
    <property type="term" value="C:extracellular region"/>
    <property type="evidence" value="ECO:0007669"/>
    <property type="project" value="UniProtKB-SubCell"/>
</dbReference>
<keyword evidence="6" id="KW-0966">Cell projection</keyword>
<dbReference type="OrthoDB" id="9796789at2"/>
<evidence type="ECO:0000256" key="2">
    <source>
        <dbReference type="ARBA" id="ARBA00023143"/>
    </source>
</evidence>
<evidence type="ECO:0000259" key="4">
    <source>
        <dbReference type="Pfam" id="PF00669"/>
    </source>
</evidence>
<dbReference type="GO" id="GO:0005198">
    <property type="term" value="F:structural molecule activity"/>
    <property type="evidence" value="ECO:0007669"/>
    <property type="project" value="UniProtKB-UniRule"/>
</dbReference>